<dbReference type="SUPFAM" id="SSF46785">
    <property type="entry name" value="Winged helix' DNA-binding domain"/>
    <property type="match status" value="1"/>
</dbReference>
<feature type="domain" description="HVO-A0261-like N-terminal" evidence="2">
    <location>
        <begin position="1"/>
        <end position="71"/>
    </location>
</feature>
<evidence type="ECO:0000259" key="1">
    <source>
        <dbReference type="Pfam" id="PF08350"/>
    </source>
</evidence>
<dbReference type="InterPro" id="IPR013561">
    <property type="entry name" value="FilR1_middle_dom"/>
</dbReference>
<proteinExistence type="predicted"/>
<dbReference type="InterPro" id="IPR057527">
    <property type="entry name" value="HVO_A0261-like_N"/>
</dbReference>
<comment type="caution">
    <text evidence="3">The sequence shown here is derived from an EMBL/GenBank/DDBJ whole genome shotgun (WGS) entry which is preliminary data.</text>
</comment>
<evidence type="ECO:0000313" key="4">
    <source>
        <dbReference type="Proteomes" id="UP000282323"/>
    </source>
</evidence>
<organism evidence="3 4">
    <name type="scientific">Natrarchaeobius chitinivorans</name>
    <dbReference type="NCBI Taxonomy" id="1679083"/>
    <lineage>
        <taxon>Archaea</taxon>
        <taxon>Methanobacteriati</taxon>
        <taxon>Methanobacteriota</taxon>
        <taxon>Stenosarchaea group</taxon>
        <taxon>Halobacteria</taxon>
        <taxon>Halobacteriales</taxon>
        <taxon>Natrialbaceae</taxon>
        <taxon>Natrarchaeobius</taxon>
    </lineage>
</organism>
<dbReference type="OrthoDB" id="330490at2157"/>
<sequence length="245" mass="27693">MLQQLFESGPATQRDLRAELEKSRSTVARSLTSLEEQNWVTKEHESYHLTPVGELLTEEFLELAEMVQTTEKLSVFLTWFPYFDHDLDIEQLQSADITVYTAGDPYAPGRSQTEFIQETDVFRGIFPAIDLEGAKVAHEQIMNETLEAEIIVSPEVKKTIASGEFAPIFREQLQTDRLTVLSVERSMPFYVGLSDGTAIQIGVADDDGMPRALLESSDGTLREWAEGQYQEYRSEAQIVSPHHFA</sequence>
<dbReference type="Gene3D" id="1.10.10.10">
    <property type="entry name" value="Winged helix-like DNA-binding domain superfamily/Winged helix DNA-binding domain"/>
    <property type="match status" value="1"/>
</dbReference>
<dbReference type="Pfam" id="PF25213">
    <property type="entry name" value="HVO_A0261_N"/>
    <property type="match status" value="1"/>
</dbReference>
<dbReference type="EMBL" id="REGA01000033">
    <property type="protein sequence ID" value="RQG89629.1"/>
    <property type="molecule type" value="Genomic_DNA"/>
</dbReference>
<dbReference type="AlphaFoldDB" id="A0A3N6NXY7"/>
<dbReference type="Proteomes" id="UP000282323">
    <property type="component" value="Unassembled WGS sequence"/>
</dbReference>
<gene>
    <name evidence="3" type="ORF">EA473_21710</name>
</gene>
<dbReference type="InterPro" id="IPR036388">
    <property type="entry name" value="WH-like_DNA-bd_sf"/>
</dbReference>
<dbReference type="InterPro" id="IPR036390">
    <property type="entry name" value="WH_DNA-bd_sf"/>
</dbReference>
<name>A0A3N6NXY7_NATCH</name>
<dbReference type="Pfam" id="PF08350">
    <property type="entry name" value="FilR1_middle"/>
    <property type="match status" value="1"/>
</dbReference>
<accession>A0A3N6NXY7</accession>
<feature type="domain" description="Methanogenesis regulatory protein FilR1 middle" evidence="1">
    <location>
        <begin position="105"/>
        <end position="234"/>
    </location>
</feature>
<keyword evidence="4" id="KW-1185">Reference proteome</keyword>
<evidence type="ECO:0000259" key="2">
    <source>
        <dbReference type="Pfam" id="PF25213"/>
    </source>
</evidence>
<reference evidence="3 4" key="1">
    <citation type="submission" date="2018-10" db="EMBL/GenBank/DDBJ databases">
        <title>Natrarchaeobius chitinivorans gen. nov., sp. nov., and Natrarchaeobius haloalkaliphilus sp. nov., alkaliphilic, chitin-utilizing haloarchaea from hypersaline alkaline lakes.</title>
        <authorList>
            <person name="Sorokin D.Y."/>
            <person name="Elcheninov A.G."/>
            <person name="Kostrikina N.A."/>
            <person name="Bale N.J."/>
            <person name="Sinninghe Damste J.S."/>
            <person name="Khijniak T.V."/>
            <person name="Kublanov I.V."/>
            <person name="Toshchakov S.V."/>
        </authorList>
    </citation>
    <scope>NUCLEOTIDE SEQUENCE [LARGE SCALE GENOMIC DNA]</scope>
    <source>
        <strain evidence="3 4">AArcht4T</strain>
    </source>
</reference>
<evidence type="ECO:0000313" key="3">
    <source>
        <dbReference type="EMBL" id="RQG89629.1"/>
    </source>
</evidence>
<protein>
    <submittedName>
        <fullName evidence="3">MarR family transcriptional regulator</fullName>
    </submittedName>
</protein>